<keyword evidence="1" id="KW-0732">Signal</keyword>
<evidence type="ECO:0000313" key="2">
    <source>
        <dbReference type="EMBL" id="TKY87956.1"/>
    </source>
</evidence>
<name>A0A4U7KUX5_9BASI</name>
<evidence type="ECO:0000313" key="3">
    <source>
        <dbReference type="Proteomes" id="UP000306050"/>
    </source>
</evidence>
<comment type="caution">
    <text evidence="2">The sequence shown here is derived from an EMBL/GenBank/DDBJ whole genome shotgun (WGS) entry which is preliminary data.</text>
</comment>
<proteinExistence type="predicted"/>
<dbReference type="Proteomes" id="UP000306050">
    <property type="component" value="Chromosome SGRAM_19"/>
</dbReference>
<dbReference type="RefSeq" id="XP_029739941.1">
    <property type="nucleotide sequence ID" value="XM_029883650.1"/>
</dbReference>
<feature type="signal peptide" evidence="1">
    <location>
        <begin position="1"/>
        <end position="22"/>
    </location>
</feature>
<dbReference type="KEGG" id="sgra:EX895_003052"/>
<sequence>MKTDVWSFFLLAFGFSTLFAAAMDVTKQATPSQSEILAADGYPGRFSYNSNGIFDHSVRLLTQLRTHFRSHDAKIVKPSQPTLVRMLLAEAFYTAPGEPRFLHLGTVVHKGDEAYKGWGLALPMSASGSSTRTNIEGFALFTVYPKYVDNTGHVVLEPQVYLHGYVHVQNVDNILRHGGSPQKNGGERPFPGAFVSLDTVFADVRHAPVQIRV</sequence>
<dbReference type="OrthoDB" id="2555542at2759"/>
<evidence type="ECO:0000256" key="1">
    <source>
        <dbReference type="SAM" id="SignalP"/>
    </source>
</evidence>
<reference evidence="2 3" key="1">
    <citation type="submission" date="2019-05" db="EMBL/GenBank/DDBJ databases">
        <title>Sporisorium graminicola CBS 10092 draft sequencing and annotation.</title>
        <authorList>
            <person name="Solano-Gonzalez S."/>
            <person name="Caddick M.X."/>
            <person name="Darby A."/>
        </authorList>
    </citation>
    <scope>NUCLEOTIDE SEQUENCE [LARGE SCALE GENOMIC DNA]</scope>
    <source>
        <strain evidence="2 3">CBS 10092</strain>
    </source>
</reference>
<protein>
    <submittedName>
        <fullName evidence="2">Uncharacterized protein</fullName>
    </submittedName>
</protein>
<dbReference type="GeneID" id="40725947"/>
<dbReference type="AlphaFoldDB" id="A0A4U7KUX5"/>
<gene>
    <name evidence="2" type="ORF">EX895_003052</name>
</gene>
<organism evidence="2 3">
    <name type="scientific">Sporisorium graminicola</name>
    <dbReference type="NCBI Taxonomy" id="280036"/>
    <lineage>
        <taxon>Eukaryota</taxon>
        <taxon>Fungi</taxon>
        <taxon>Dikarya</taxon>
        <taxon>Basidiomycota</taxon>
        <taxon>Ustilaginomycotina</taxon>
        <taxon>Ustilaginomycetes</taxon>
        <taxon>Ustilaginales</taxon>
        <taxon>Ustilaginaceae</taxon>
        <taxon>Sporisorium</taxon>
    </lineage>
</organism>
<dbReference type="EMBL" id="SRRM01000011">
    <property type="protein sequence ID" value="TKY87956.1"/>
    <property type="molecule type" value="Genomic_DNA"/>
</dbReference>
<keyword evidence="3" id="KW-1185">Reference proteome</keyword>
<accession>A0A4U7KUX5</accession>
<feature type="chain" id="PRO_5021034052" evidence="1">
    <location>
        <begin position="23"/>
        <end position="213"/>
    </location>
</feature>